<reference evidence="4" key="1">
    <citation type="submission" date="2020-04" db="EMBL/GenBank/DDBJ databases">
        <authorList>
            <person name="Chiriac C."/>
            <person name="Salcher M."/>
            <person name="Ghai R."/>
            <person name="Kavagutti S V."/>
        </authorList>
    </citation>
    <scope>NUCLEOTIDE SEQUENCE</scope>
</reference>
<dbReference type="GO" id="GO:0051701">
    <property type="term" value="P:biological process involved in interaction with host"/>
    <property type="evidence" value="ECO:0007669"/>
    <property type="project" value="UniProtKB-ARBA"/>
</dbReference>
<proteinExistence type="predicted"/>
<keyword evidence="4" id="KW-0456">Lyase</keyword>
<organism evidence="4">
    <name type="scientific">uncultured Caudovirales phage</name>
    <dbReference type="NCBI Taxonomy" id="2100421"/>
    <lineage>
        <taxon>Viruses</taxon>
        <taxon>Duplodnaviria</taxon>
        <taxon>Heunggongvirae</taxon>
        <taxon>Uroviricota</taxon>
        <taxon>Caudoviricetes</taxon>
        <taxon>Peduoviridae</taxon>
        <taxon>Maltschvirus</taxon>
        <taxon>Maltschvirus maltsch</taxon>
    </lineage>
</organism>
<evidence type="ECO:0000259" key="3">
    <source>
        <dbReference type="Pfam" id="PF12708"/>
    </source>
</evidence>
<feature type="domain" description="Rhamnogalacturonase A/B/Epimerase-like pectate lyase" evidence="3">
    <location>
        <begin position="198"/>
        <end position="300"/>
    </location>
</feature>
<dbReference type="GO" id="GO:0019058">
    <property type="term" value="P:viral life cycle"/>
    <property type="evidence" value="ECO:0007669"/>
    <property type="project" value="UniProtKB-ARBA"/>
</dbReference>
<protein>
    <submittedName>
        <fullName evidence="4">Pectate lyase superfamily protein</fullName>
    </submittedName>
</protein>
<accession>A0A6J5LWX3</accession>
<evidence type="ECO:0000313" key="4">
    <source>
        <dbReference type="EMBL" id="CAB4138985.1"/>
    </source>
</evidence>
<dbReference type="GO" id="GO:0044423">
    <property type="term" value="C:virion component"/>
    <property type="evidence" value="ECO:0007669"/>
    <property type="project" value="UniProtKB-KW"/>
</dbReference>
<dbReference type="EMBL" id="LR796359">
    <property type="protein sequence ID" value="CAB4138985.1"/>
    <property type="molecule type" value="Genomic_DNA"/>
</dbReference>
<evidence type="ECO:0000256" key="2">
    <source>
        <dbReference type="ARBA" id="ARBA00022844"/>
    </source>
</evidence>
<keyword evidence="2" id="KW-0946">Virion</keyword>
<sequence length="805" mass="86031">MSKVPLNNIGSAYGAIGALNDNFNSIEEGFNNTLSRDGTGPNFMLANLDMNSKDILNVGTLNVSDIQLDGVPLEPGNAVAVATVTPFEFTATAGQTIFSVAPYTPLASALIVEVNGSVLKPSDVSVTNSNVTITARTLSDKVVIRVFNREVGGDDGSRFYLQPGGVVRSVVDNALDVVSAFDFMTTAQIASVRARDLALDVTAALQTAIDTCSSTTQYSAKCLYLPAGRYKISSSLLMNKEFVHITGAGKWATEIYLSGTHSGFNTSSIPYLRPFISDLGIWGGNTSNYGIFFGNVTNQVYLGELKNIIIYSGNDGVYARGNGTNSNFFSMSMDGVEAYSHNGHSFIIRSGPGNTFKRLYALRAGPGKAGFRMAGLVHLDGCNGLNEGDFWGVFGNDPTDTPGFGDDFSGNDYIDLTLSNCNIEEWSSLTNAGTGILFHNGIRSFVMNGGKFDRSRAELLAVIPNCHSIVRARLGPNNPGNPIELRPSAVFMGTGGYTATPLFADTGATFTDPIGSFNSVGITTFRQNGLDYPLPYKQLTNDRFQNYSFFESSLEARHLTANVIRFRENTVNTTGSNLNVDVTGVTRVKLTAGSATSVNRFSFLVTPGNIAQDYLRNGELIVEATSANVTLNHNQSGTGKMMLSANLTRTLLPGEIVRFMWRESDSAWVETGGNTLANSITNADLGGFLAETPATIASVFFAPAAHYAQRIGGFVTGFGAFDFRAQGTAGADAVWSVTIPFDAGWAAPWSDLAVGLWSAQDGSVHGQITKKIGATNKLLFVCATTSAVIAATKTCRFQYTYRTFA</sequence>
<gene>
    <name evidence="4" type="ORF">UFOVP336_10</name>
</gene>
<dbReference type="Pfam" id="PF12708">
    <property type="entry name" value="Pect-lyase_RHGA_epim"/>
    <property type="match status" value="1"/>
</dbReference>
<dbReference type="GO" id="GO:0016829">
    <property type="term" value="F:lyase activity"/>
    <property type="evidence" value="ECO:0007669"/>
    <property type="project" value="UniProtKB-KW"/>
</dbReference>
<name>A0A6J5LWX3_9CAUD</name>
<dbReference type="SUPFAM" id="SSF51126">
    <property type="entry name" value="Pectin lyase-like"/>
    <property type="match status" value="1"/>
</dbReference>
<dbReference type="InterPro" id="IPR011050">
    <property type="entry name" value="Pectin_lyase_fold/virulence"/>
</dbReference>
<dbReference type="InterPro" id="IPR024535">
    <property type="entry name" value="RHGA/B-epi-like_pectate_lyase"/>
</dbReference>
<comment type="subcellular location">
    <subcellularLocation>
        <location evidence="1">Virion</location>
    </subcellularLocation>
</comment>
<dbReference type="InterPro" id="IPR012334">
    <property type="entry name" value="Pectin_lyas_fold"/>
</dbReference>
<dbReference type="Gene3D" id="2.160.20.10">
    <property type="entry name" value="Single-stranded right-handed beta-helix, Pectin lyase-like"/>
    <property type="match status" value="1"/>
</dbReference>
<evidence type="ECO:0000256" key="1">
    <source>
        <dbReference type="ARBA" id="ARBA00004328"/>
    </source>
</evidence>